<keyword evidence="2" id="KW-1185">Reference proteome</keyword>
<evidence type="ECO:0000313" key="2">
    <source>
        <dbReference type="Proteomes" id="UP000322873"/>
    </source>
</evidence>
<name>A0A5M9JU15_MONFR</name>
<dbReference type="EMBL" id="VICG01000006">
    <property type="protein sequence ID" value="KAA8571292.1"/>
    <property type="molecule type" value="Genomic_DNA"/>
</dbReference>
<reference evidence="1 2" key="1">
    <citation type="submission" date="2019-06" db="EMBL/GenBank/DDBJ databases">
        <title>Genome Sequence of the Brown Rot Fungal Pathogen Monilinia fructicola.</title>
        <authorList>
            <person name="De Miccolis Angelini R.M."/>
            <person name="Landi L."/>
            <person name="Abate D."/>
            <person name="Pollastro S."/>
            <person name="Romanazzi G."/>
            <person name="Faretra F."/>
        </authorList>
    </citation>
    <scope>NUCLEOTIDE SEQUENCE [LARGE SCALE GENOMIC DNA]</scope>
    <source>
        <strain evidence="1 2">Mfrc123</strain>
    </source>
</reference>
<evidence type="ECO:0000313" key="1">
    <source>
        <dbReference type="EMBL" id="KAA8571292.1"/>
    </source>
</evidence>
<proteinExistence type="predicted"/>
<gene>
    <name evidence="1" type="ORF">EYC84_000615</name>
</gene>
<comment type="caution">
    <text evidence="1">The sequence shown here is derived from an EMBL/GenBank/DDBJ whole genome shotgun (WGS) entry which is preliminary data.</text>
</comment>
<accession>A0A5M9JU15</accession>
<organism evidence="1 2">
    <name type="scientific">Monilinia fructicola</name>
    <name type="common">Brown rot fungus</name>
    <name type="synonym">Ciboria fructicola</name>
    <dbReference type="NCBI Taxonomy" id="38448"/>
    <lineage>
        <taxon>Eukaryota</taxon>
        <taxon>Fungi</taxon>
        <taxon>Dikarya</taxon>
        <taxon>Ascomycota</taxon>
        <taxon>Pezizomycotina</taxon>
        <taxon>Leotiomycetes</taxon>
        <taxon>Helotiales</taxon>
        <taxon>Sclerotiniaceae</taxon>
        <taxon>Monilinia</taxon>
    </lineage>
</organism>
<protein>
    <submittedName>
        <fullName evidence="1">Uncharacterized protein</fullName>
    </submittedName>
</protein>
<dbReference type="AlphaFoldDB" id="A0A5M9JU15"/>
<dbReference type="Proteomes" id="UP000322873">
    <property type="component" value="Unassembled WGS sequence"/>
</dbReference>
<sequence>MWGSSSSKLRATAINSQSSHLSLPFPSPPLLSLINDTPSLPSSSRLFSSLLFSSQLLGRQLVNHISPNFTHAHSSKNHLESSEP</sequence>